<dbReference type="Proteomes" id="UP001156940">
    <property type="component" value="Unassembled WGS sequence"/>
</dbReference>
<dbReference type="EMBL" id="JARXRM010000019">
    <property type="protein sequence ID" value="MDH5822298.1"/>
    <property type="molecule type" value="Genomic_DNA"/>
</dbReference>
<evidence type="ECO:0000256" key="4">
    <source>
        <dbReference type="SAM" id="MobiDB-lite"/>
    </source>
</evidence>
<dbReference type="Pfam" id="PF07690">
    <property type="entry name" value="MFS_1"/>
    <property type="match status" value="2"/>
</dbReference>
<dbReference type="InterPro" id="IPR036259">
    <property type="entry name" value="MFS_trans_sf"/>
</dbReference>
<feature type="transmembrane region" description="Helical" evidence="5">
    <location>
        <begin position="37"/>
        <end position="57"/>
    </location>
</feature>
<dbReference type="InterPro" id="IPR011701">
    <property type="entry name" value="MFS"/>
</dbReference>
<gene>
    <name evidence="7" type="ORF">QFW77_04745</name>
</gene>
<dbReference type="PANTHER" id="PTHR23521">
    <property type="entry name" value="TRANSPORTER MFS SUPERFAMILY"/>
    <property type="match status" value="1"/>
</dbReference>
<accession>A0ABT6J7Z2</accession>
<dbReference type="Gene3D" id="1.20.1250.20">
    <property type="entry name" value="MFS general substrate transporter like domains"/>
    <property type="match status" value="2"/>
</dbReference>
<organism evidence="7 8">
    <name type="scientific">Luteimonas endophytica</name>
    <dbReference type="NCBI Taxonomy" id="3042023"/>
    <lineage>
        <taxon>Bacteria</taxon>
        <taxon>Pseudomonadati</taxon>
        <taxon>Pseudomonadota</taxon>
        <taxon>Gammaproteobacteria</taxon>
        <taxon>Lysobacterales</taxon>
        <taxon>Lysobacteraceae</taxon>
        <taxon>Luteimonas</taxon>
    </lineage>
</organism>
<keyword evidence="3 5" id="KW-0472">Membrane</keyword>
<feature type="transmembrane region" description="Helical" evidence="5">
    <location>
        <begin position="351"/>
        <end position="368"/>
    </location>
</feature>
<evidence type="ECO:0000313" key="8">
    <source>
        <dbReference type="Proteomes" id="UP001156940"/>
    </source>
</evidence>
<feature type="transmembrane region" description="Helical" evidence="5">
    <location>
        <begin position="228"/>
        <end position="248"/>
    </location>
</feature>
<feature type="transmembrane region" description="Helical" evidence="5">
    <location>
        <begin position="192"/>
        <end position="216"/>
    </location>
</feature>
<dbReference type="InterPro" id="IPR020846">
    <property type="entry name" value="MFS_dom"/>
</dbReference>
<feature type="transmembrane region" description="Helical" evidence="5">
    <location>
        <begin position="324"/>
        <end position="345"/>
    </location>
</feature>
<reference evidence="7 8" key="1">
    <citation type="submission" date="2023-04" db="EMBL/GenBank/DDBJ databases">
        <title>Luteimonas endophyticus RD2P54.</title>
        <authorList>
            <person name="Sun J.-Q."/>
        </authorList>
    </citation>
    <scope>NUCLEOTIDE SEQUENCE [LARGE SCALE GENOMIC DNA]</scope>
    <source>
        <strain evidence="7 8">RD2P54</strain>
    </source>
</reference>
<dbReference type="PROSITE" id="PS50850">
    <property type="entry name" value="MFS"/>
    <property type="match status" value="1"/>
</dbReference>
<feature type="transmembrane region" description="Helical" evidence="5">
    <location>
        <begin position="152"/>
        <end position="172"/>
    </location>
</feature>
<evidence type="ECO:0000259" key="6">
    <source>
        <dbReference type="PROSITE" id="PS50850"/>
    </source>
</evidence>
<keyword evidence="2 5" id="KW-1133">Transmembrane helix</keyword>
<feature type="transmembrane region" description="Helical" evidence="5">
    <location>
        <begin position="260"/>
        <end position="278"/>
    </location>
</feature>
<feature type="transmembrane region" description="Helical" evidence="5">
    <location>
        <begin position="127"/>
        <end position="146"/>
    </location>
</feature>
<dbReference type="PANTHER" id="PTHR23521:SF3">
    <property type="entry name" value="MFS TRANSPORTER"/>
    <property type="match status" value="1"/>
</dbReference>
<dbReference type="RefSeq" id="WP_280573207.1">
    <property type="nucleotide sequence ID" value="NZ_JARXRM010000019.1"/>
</dbReference>
<sequence>MRSMLSLLSGVALLLLGSGLLNTLIPLRASRMGHSETLIGGFTSAYFAGFFVGTYLAPRLIRRIGHIRAFAFYTAAAACVVLLHALSADPLLWLLARLALGVALVGLYTVIESWLGAQAEPQQRGRAFATYMVVNLGALALAQQLLRFEGGADFVLFVVVALLVCAASLPVLLTTQALPQLQPAPRLHLRRLFAAAPTAGTGALLSGLAMGAFWGLLPAFFIQRGMGAAQIGTLMSVAILGGAALQFPLGRLSDRHDRRFALALVAAAACVIAALVPMSMSWPAVTTALMFLYGGMAFSIYPIVVAHLLDHLPPEDMLSASSSVLLLNGVGSAIGPLAAGLLMAAIAPAALFGWFALLLGSLALYAGYRYQAFRRVQTHGPAFVPMLRTTPASLEMLAAEATEQAEAESEHPKQDGTAAQERPAP</sequence>
<feature type="transmembrane region" description="Helical" evidence="5">
    <location>
        <begin position="290"/>
        <end position="312"/>
    </location>
</feature>
<dbReference type="InterPro" id="IPR047200">
    <property type="entry name" value="MFS_YcaD-like"/>
</dbReference>
<evidence type="ECO:0000256" key="1">
    <source>
        <dbReference type="ARBA" id="ARBA00022692"/>
    </source>
</evidence>
<dbReference type="SUPFAM" id="SSF103473">
    <property type="entry name" value="MFS general substrate transporter"/>
    <property type="match status" value="1"/>
</dbReference>
<keyword evidence="8" id="KW-1185">Reference proteome</keyword>
<feature type="transmembrane region" description="Helical" evidence="5">
    <location>
        <begin position="92"/>
        <end position="115"/>
    </location>
</feature>
<comment type="caution">
    <text evidence="7">The sequence shown here is derived from an EMBL/GenBank/DDBJ whole genome shotgun (WGS) entry which is preliminary data.</text>
</comment>
<proteinExistence type="predicted"/>
<evidence type="ECO:0000256" key="5">
    <source>
        <dbReference type="SAM" id="Phobius"/>
    </source>
</evidence>
<evidence type="ECO:0000313" key="7">
    <source>
        <dbReference type="EMBL" id="MDH5822298.1"/>
    </source>
</evidence>
<keyword evidence="1 5" id="KW-0812">Transmembrane</keyword>
<dbReference type="CDD" id="cd17477">
    <property type="entry name" value="MFS_YcaD_like"/>
    <property type="match status" value="1"/>
</dbReference>
<name>A0ABT6J7Z2_9GAMM</name>
<feature type="region of interest" description="Disordered" evidence="4">
    <location>
        <begin position="399"/>
        <end position="425"/>
    </location>
</feature>
<feature type="transmembrane region" description="Helical" evidence="5">
    <location>
        <begin position="69"/>
        <end position="86"/>
    </location>
</feature>
<feature type="domain" description="Major facilitator superfamily (MFS) profile" evidence="6">
    <location>
        <begin position="195"/>
        <end position="425"/>
    </location>
</feature>
<evidence type="ECO:0000256" key="2">
    <source>
        <dbReference type="ARBA" id="ARBA00022989"/>
    </source>
</evidence>
<evidence type="ECO:0000256" key="3">
    <source>
        <dbReference type="ARBA" id="ARBA00023136"/>
    </source>
</evidence>
<protein>
    <submittedName>
        <fullName evidence="7">MFS transporter</fullName>
    </submittedName>
</protein>